<feature type="region of interest" description="Disordered" evidence="2">
    <location>
        <begin position="37"/>
        <end position="65"/>
    </location>
</feature>
<evidence type="ECO:0000256" key="1">
    <source>
        <dbReference type="ARBA" id="ARBA00022598"/>
    </source>
</evidence>
<dbReference type="SUPFAM" id="SSF117018">
    <property type="entry name" value="ATP-dependent DNA ligase DNA-binding domain"/>
    <property type="match status" value="1"/>
</dbReference>
<comment type="caution">
    <text evidence="4">The sequence shown here is derived from an EMBL/GenBank/DDBJ whole genome shotgun (WGS) entry which is preliminary data.</text>
</comment>
<feature type="compositionally biased region" description="Polar residues" evidence="2">
    <location>
        <begin position="50"/>
        <end position="60"/>
    </location>
</feature>
<dbReference type="GO" id="GO:0003910">
    <property type="term" value="F:DNA ligase (ATP) activity"/>
    <property type="evidence" value="ECO:0007669"/>
    <property type="project" value="InterPro"/>
</dbReference>
<evidence type="ECO:0000256" key="2">
    <source>
        <dbReference type="SAM" id="MobiDB-lite"/>
    </source>
</evidence>
<evidence type="ECO:0000313" key="5">
    <source>
        <dbReference type="Proteomes" id="UP000663828"/>
    </source>
</evidence>
<dbReference type="GO" id="GO:0005524">
    <property type="term" value="F:ATP binding"/>
    <property type="evidence" value="ECO:0007669"/>
    <property type="project" value="InterPro"/>
</dbReference>
<dbReference type="EMBL" id="CAJNOR010015202">
    <property type="protein sequence ID" value="CAF1681571.1"/>
    <property type="molecule type" value="Genomic_DNA"/>
</dbReference>
<dbReference type="Gene3D" id="1.10.3260.10">
    <property type="entry name" value="DNA ligase, ATP-dependent, N-terminal domain"/>
    <property type="match status" value="1"/>
</dbReference>
<dbReference type="InterPro" id="IPR012308">
    <property type="entry name" value="DNA_ligase_ATP-dep_N"/>
</dbReference>
<protein>
    <recommendedName>
        <fullName evidence="3">DNA ligase ATP-dependent N-terminal domain-containing protein</fullName>
    </recommendedName>
</protein>
<dbReference type="GO" id="GO:0032807">
    <property type="term" value="C:DNA ligase IV complex"/>
    <property type="evidence" value="ECO:0007669"/>
    <property type="project" value="TreeGrafter"/>
</dbReference>
<organism evidence="4 5">
    <name type="scientific">Adineta ricciae</name>
    <name type="common">Rotifer</name>
    <dbReference type="NCBI Taxonomy" id="249248"/>
    <lineage>
        <taxon>Eukaryota</taxon>
        <taxon>Metazoa</taxon>
        <taxon>Spiralia</taxon>
        <taxon>Gnathifera</taxon>
        <taxon>Rotifera</taxon>
        <taxon>Eurotatoria</taxon>
        <taxon>Bdelloidea</taxon>
        <taxon>Adinetida</taxon>
        <taxon>Adinetidae</taxon>
        <taxon>Adineta</taxon>
    </lineage>
</organism>
<keyword evidence="1" id="KW-0436">Ligase</keyword>
<name>A0A816H3G5_ADIRI</name>
<dbReference type="InterPro" id="IPR036599">
    <property type="entry name" value="DNA_ligase_N_sf"/>
</dbReference>
<dbReference type="GO" id="GO:0006303">
    <property type="term" value="P:double-strand break repair via nonhomologous end joining"/>
    <property type="evidence" value="ECO:0007669"/>
    <property type="project" value="TreeGrafter"/>
</dbReference>
<dbReference type="PANTHER" id="PTHR45997:SF1">
    <property type="entry name" value="DNA LIGASE 4"/>
    <property type="match status" value="1"/>
</dbReference>
<dbReference type="InterPro" id="IPR029710">
    <property type="entry name" value="LIG4"/>
</dbReference>
<proteinExistence type="predicted"/>
<feature type="non-terminal residue" evidence="4">
    <location>
        <position position="1"/>
    </location>
</feature>
<keyword evidence="5" id="KW-1185">Reference proteome</keyword>
<dbReference type="Pfam" id="PF04675">
    <property type="entry name" value="DNA_ligase_A_N"/>
    <property type="match status" value="1"/>
</dbReference>
<accession>A0A816H3G5</accession>
<dbReference type="GO" id="GO:0006297">
    <property type="term" value="P:nucleotide-excision repair, DNA gap filling"/>
    <property type="evidence" value="ECO:0007669"/>
    <property type="project" value="TreeGrafter"/>
</dbReference>
<sequence length="310" mass="35145">MPSIVIFYCLFLGNYDDIRRWNGAPIYSNLLPETYSSEKTKTRSEEIEYNSKNLPSSPASEKNDEHRTMTSMMTDEVNVNHDGLSNSSKVVKFSNLCNLLERISKSQGAIAKQKLMTRFISDWRKTHKEVHANDPPVTAPAPVTTADGQTTTGGLSGASPTILQDSFYPIIRLLLPQSDRERIAYGLKESKLGKHLVEVLSISKDSDDGKKLLNFRVQKNTRTQKGSDFAEVAYYVLKNRCNDDVTMSIWEINKILDEIAVENGKGKEGQKVIDHRLTYLLRHLSALELKWLIRILLKDLRISLKENSIL</sequence>
<evidence type="ECO:0000313" key="4">
    <source>
        <dbReference type="EMBL" id="CAF1681571.1"/>
    </source>
</evidence>
<evidence type="ECO:0000259" key="3">
    <source>
        <dbReference type="Pfam" id="PF04675"/>
    </source>
</evidence>
<dbReference type="PANTHER" id="PTHR45997">
    <property type="entry name" value="DNA LIGASE 4"/>
    <property type="match status" value="1"/>
</dbReference>
<gene>
    <name evidence="4" type="ORF">XAT740_LOCUS60671</name>
</gene>
<feature type="compositionally biased region" description="Polar residues" evidence="2">
    <location>
        <begin position="147"/>
        <end position="156"/>
    </location>
</feature>
<dbReference type="GO" id="GO:0006310">
    <property type="term" value="P:DNA recombination"/>
    <property type="evidence" value="ECO:0007669"/>
    <property type="project" value="InterPro"/>
</dbReference>
<feature type="region of interest" description="Disordered" evidence="2">
    <location>
        <begin position="131"/>
        <end position="156"/>
    </location>
</feature>
<dbReference type="GO" id="GO:0005958">
    <property type="term" value="C:DNA-dependent protein kinase-DNA ligase 4 complex"/>
    <property type="evidence" value="ECO:0007669"/>
    <property type="project" value="TreeGrafter"/>
</dbReference>
<dbReference type="Proteomes" id="UP000663828">
    <property type="component" value="Unassembled WGS sequence"/>
</dbReference>
<feature type="domain" description="DNA ligase ATP-dependent N-terminal" evidence="3">
    <location>
        <begin position="92"/>
        <end position="310"/>
    </location>
</feature>
<dbReference type="AlphaFoldDB" id="A0A816H3G5"/>
<reference evidence="4" key="1">
    <citation type="submission" date="2021-02" db="EMBL/GenBank/DDBJ databases">
        <authorList>
            <person name="Nowell W R."/>
        </authorList>
    </citation>
    <scope>NUCLEOTIDE SEQUENCE</scope>
</reference>
<dbReference type="GO" id="GO:0003677">
    <property type="term" value="F:DNA binding"/>
    <property type="evidence" value="ECO:0007669"/>
    <property type="project" value="InterPro"/>
</dbReference>
<feature type="compositionally biased region" description="Basic and acidic residues" evidence="2">
    <location>
        <begin position="37"/>
        <end position="46"/>
    </location>
</feature>